<evidence type="ECO:0000256" key="1">
    <source>
        <dbReference type="PROSITE-ProRule" id="PRU00285"/>
    </source>
</evidence>
<feature type="domain" description="SHSP" evidence="3">
    <location>
        <begin position="60"/>
        <end position="186"/>
    </location>
</feature>
<feature type="compositionally biased region" description="Low complexity" evidence="2">
    <location>
        <begin position="239"/>
        <end position="250"/>
    </location>
</feature>
<dbReference type="PROSITE" id="PS01031">
    <property type="entry name" value="SHSP"/>
    <property type="match status" value="1"/>
</dbReference>
<sequence>MGTVPQADVRADLAEQQPLSVPLPATPEAAPAAASDPSYLARILHGVKEMSADALTNAHSTAIRLRPGMHLRHTEHVYVYLMDMPGVHVEAVDVTVTGDILLVEAEVACEPREDHALVAFDPSAYQKDPLCVERHFHASLLIPNDALSHPPEISLFQGVLRIVMDRTPPDVAHHRGLARVVRVLGSALDETRHWLTSWQAAPSGPAASGRSRRDAKGAMAAEDYVGKRGPITRARLARPPVGGSPAAGVGEIDDDPALRNPWWKLRTPTADDLDPPETAAT</sequence>
<dbReference type="InterPro" id="IPR002068">
    <property type="entry name" value="A-crystallin/Hsp20_dom"/>
</dbReference>
<dbReference type="Gene3D" id="2.60.40.790">
    <property type="match status" value="1"/>
</dbReference>
<dbReference type="EMBL" id="ML014141">
    <property type="protein sequence ID" value="RKP02525.1"/>
    <property type="molecule type" value="Genomic_DNA"/>
</dbReference>
<evidence type="ECO:0000256" key="2">
    <source>
        <dbReference type="SAM" id="MobiDB-lite"/>
    </source>
</evidence>
<name>A0A4P9XB05_9FUNG</name>
<protein>
    <recommendedName>
        <fullName evidence="3">SHSP domain-containing protein</fullName>
    </recommendedName>
</protein>
<dbReference type="SUPFAM" id="SSF49764">
    <property type="entry name" value="HSP20-like chaperones"/>
    <property type="match status" value="1"/>
</dbReference>
<feature type="compositionally biased region" description="Low complexity" evidence="2">
    <location>
        <begin position="200"/>
        <end position="209"/>
    </location>
</feature>
<proteinExistence type="inferred from homology"/>
<dbReference type="CDD" id="cd06464">
    <property type="entry name" value="ACD_sHsps-like"/>
    <property type="match status" value="1"/>
</dbReference>
<feature type="compositionally biased region" description="Low complexity" evidence="2">
    <location>
        <begin position="22"/>
        <end position="31"/>
    </location>
</feature>
<feature type="region of interest" description="Disordered" evidence="2">
    <location>
        <begin position="200"/>
        <end position="281"/>
    </location>
</feature>
<feature type="region of interest" description="Disordered" evidence="2">
    <location>
        <begin position="1"/>
        <end position="31"/>
    </location>
</feature>
<organism evidence="4 5">
    <name type="scientific">Caulochytrium protostelioides</name>
    <dbReference type="NCBI Taxonomy" id="1555241"/>
    <lineage>
        <taxon>Eukaryota</taxon>
        <taxon>Fungi</taxon>
        <taxon>Fungi incertae sedis</taxon>
        <taxon>Chytridiomycota</taxon>
        <taxon>Chytridiomycota incertae sedis</taxon>
        <taxon>Chytridiomycetes</taxon>
        <taxon>Caulochytriales</taxon>
        <taxon>Caulochytriaceae</taxon>
        <taxon>Caulochytrium</taxon>
    </lineage>
</organism>
<evidence type="ECO:0000313" key="5">
    <source>
        <dbReference type="Proteomes" id="UP000274922"/>
    </source>
</evidence>
<comment type="similarity">
    <text evidence="1">Belongs to the small heat shock protein (HSP20) family.</text>
</comment>
<evidence type="ECO:0000259" key="3">
    <source>
        <dbReference type="PROSITE" id="PS01031"/>
    </source>
</evidence>
<dbReference type="InterPro" id="IPR008978">
    <property type="entry name" value="HSP20-like_chaperone"/>
</dbReference>
<dbReference type="AlphaFoldDB" id="A0A4P9XB05"/>
<dbReference type="Proteomes" id="UP000274922">
    <property type="component" value="Unassembled WGS sequence"/>
</dbReference>
<accession>A0A4P9XB05</accession>
<gene>
    <name evidence="4" type="ORF">CXG81DRAFT_24812</name>
</gene>
<keyword evidence="5" id="KW-1185">Reference proteome</keyword>
<reference evidence="5" key="1">
    <citation type="journal article" date="2018" name="Nat. Microbiol.">
        <title>Leveraging single-cell genomics to expand the fungal tree of life.</title>
        <authorList>
            <person name="Ahrendt S.R."/>
            <person name="Quandt C.A."/>
            <person name="Ciobanu D."/>
            <person name="Clum A."/>
            <person name="Salamov A."/>
            <person name="Andreopoulos B."/>
            <person name="Cheng J.F."/>
            <person name="Woyke T."/>
            <person name="Pelin A."/>
            <person name="Henrissat B."/>
            <person name="Reynolds N.K."/>
            <person name="Benny G.L."/>
            <person name="Smith M.E."/>
            <person name="James T.Y."/>
            <person name="Grigoriev I.V."/>
        </authorList>
    </citation>
    <scope>NUCLEOTIDE SEQUENCE [LARGE SCALE GENOMIC DNA]</scope>
    <source>
        <strain evidence="5">ATCC 52028</strain>
    </source>
</reference>
<evidence type="ECO:0000313" key="4">
    <source>
        <dbReference type="EMBL" id="RKP02525.1"/>
    </source>
</evidence>